<evidence type="ECO:0000313" key="1">
    <source>
        <dbReference type="EMBL" id="GBN13810.1"/>
    </source>
</evidence>
<proteinExistence type="predicted"/>
<organism evidence="1 2">
    <name type="scientific">Araneus ventricosus</name>
    <name type="common">Orbweaver spider</name>
    <name type="synonym">Epeira ventricosa</name>
    <dbReference type="NCBI Taxonomy" id="182803"/>
    <lineage>
        <taxon>Eukaryota</taxon>
        <taxon>Metazoa</taxon>
        <taxon>Ecdysozoa</taxon>
        <taxon>Arthropoda</taxon>
        <taxon>Chelicerata</taxon>
        <taxon>Arachnida</taxon>
        <taxon>Araneae</taxon>
        <taxon>Araneomorphae</taxon>
        <taxon>Entelegynae</taxon>
        <taxon>Araneoidea</taxon>
        <taxon>Araneidae</taxon>
        <taxon>Araneus</taxon>
    </lineage>
</organism>
<keyword evidence="2" id="KW-1185">Reference proteome</keyword>
<comment type="caution">
    <text evidence="1">The sequence shown here is derived from an EMBL/GenBank/DDBJ whole genome shotgun (WGS) entry which is preliminary data.</text>
</comment>
<reference evidence="1 2" key="1">
    <citation type="journal article" date="2019" name="Sci. Rep.">
        <title>Orb-weaving spider Araneus ventricosus genome elucidates the spidroin gene catalogue.</title>
        <authorList>
            <person name="Kono N."/>
            <person name="Nakamura H."/>
            <person name="Ohtoshi R."/>
            <person name="Moran D.A.P."/>
            <person name="Shinohara A."/>
            <person name="Yoshida Y."/>
            <person name="Fujiwara M."/>
            <person name="Mori M."/>
            <person name="Tomita M."/>
            <person name="Arakawa K."/>
        </authorList>
    </citation>
    <scope>NUCLEOTIDE SEQUENCE [LARGE SCALE GENOMIC DNA]</scope>
</reference>
<dbReference type="EMBL" id="BGPR01005830">
    <property type="protein sequence ID" value="GBN13810.1"/>
    <property type="molecule type" value="Genomic_DNA"/>
</dbReference>
<sequence>MQKEEYEEWMSIDEDFPVAATLIDLEIRQAVCEQNQAIRVDDSDGDECVIENSPTNTEKMQALDILKRGVQHLSTNFKNKSLTLRKAGVPITPAAWSGSPRGFGEQGEVLEFGEWFGVLAGFEKGREFPLSLKERNIILSSLYSTGLTQEERQKHLAFFFRTKQQSQDIVNQSLYF</sequence>
<gene>
    <name evidence="1" type="ORF">AVEN_182776_1</name>
</gene>
<dbReference type="OrthoDB" id="6617542at2759"/>
<protein>
    <submittedName>
        <fullName evidence="1">Uncharacterized protein</fullName>
    </submittedName>
</protein>
<evidence type="ECO:0000313" key="2">
    <source>
        <dbReference type="Proteomes" id="UP000499080"/>
    </source>
</evidence>
<name>A0A4Y2LI03_ARAVE</name>
<dbReference type="Proteomes" id="UP000499080">
    <property type="component" value="Unassembled WGS sequence"/>
</dbReference>
<accession>A0A4Y2LI03</accession>
<dbReference type="AlphaFoldDB" id="A0A4Y2LI03"/>